<keyword evidence="4" id="KW-0226">DNA condensation</keyword>
<evidence type="ECO:0000313" key="13">
    <source>
        <dbReference type="Proteomes" id="UP000233551"/>
    </source>
</evidence>
<comment type="subcellular location">
    <subcellularLocation>
        <location evidence="1">Nucleus</location>
    </subcellularLocation>
</comment>
<evidence type="ECO:0000256" key="5">
    <source>
        <dbReference type="ARBA" id="ARBA00023242"/>
    </source>
</evidence>
<feature type="region of interest" description="Disordered" evidence="7">
    <location>
        <begin position="1100"/>
        <end position="1121"/>
    </location>
</feature>
<dbReference type="Proteomes" id="UP000197138">
    <property type="component" value="Unassembled WGS sequence"/>
</dbReference>
<feature type="compositionally biased region" description="Basic residues" evidence="7">
    <location>
        <begin position="782"/>
        <end position="791"/>
    </location>
</feature>
<evidence type="ECO:0000256" key="4">
    <source>
        <dbReference type="ARBA" id="ARBA00023067"/>
    </source>
</evidence>
<keyword evidence="6" id="KW-0131">Cell cycle</keyword>
<keyword evidence="13" id="KW-1185">Reference proteome</keyword>
<feature type="region of interest" description="Disordered" evidence="7">
    <location>
        <begin position="125"/>
        <end position="156"/>
    </location>
</feature>
<sequence length="1280" mass="141401">MADDAILSILTELEGLQNRNLSTPLAEQTLHDLHRLLHGASDDPETMVLFYEGLASRNIAVSSLTQSISSVMEAGPGPGSTRISLLASDVYLSLILAPTAPVFTLFNPVAFLSLLHSVRRFFKSRPAGQPDEPGSGSSGGRKRGGGRVRKSQRGSIVRDGEGSEFGILVSVLKMLELVMDLIHLDRFLESLKCLIQTVAEIPVLSLDSFPGSGNQYCKLTELCSRVLCKVLRPEHGEVAESAAEVLKSLCPMILLGKSQARNFALSFVKDTMMGLTKEFDGVQKAVINLPKYLAHKAPEKAEPRALAVESIMEVVRLMEHSAQIGFVEYVVKMSEGKSNLRLLGVDLLVILMILLGDTLLENEDSVDMEMRDLWLGNCLQALLKRCSDSSSVIRARALSNLAQMIGHFLGNGKNISMFKEVLGLGEGQSSGINELLRKRCVDEKAAVRRAAINLVTKLTALMGGEFDINVLKTLGMACSDPLVSIRKAAISALSEAFRNFPHENVAIEWLHSVPRLISDNETSLQEESENLFLELVLDRVSTAGGSSADRVLTLLQEICHGEVVPWVKKVCTNLGKKNRLRPRVALTLQNIIRESESLWLSQSMPIERWTAPQGAWFLLSEVSAYVPKSVEWEFLHHYWQLLDKSAERGETQSFPDDGGLLGEYNATEPDSISWASDRVFLLQTISNVSLELPSGPAADLAQKLLKQIGGFNMHPTEVKAHVKALRTLCKQKASSQEEAEALVLRWVNQLLSEASGILEKYVSEEGSRTNNKEPNFFTPPRSKNRSSRRQTKSLSRATNAVYTIGSLLLACPSADTSTIIPTLHTIITSGNLNTDPKLKKLTSSSVSFKQIAPSLYIQAWVTMGKICLADGKLAKRYIPLFMQELEKSDLAALRNNLVVVMADFCVRYTALVDCYITKITRCLCDPCELVRRQTFILMSRLLQRDYVKWRGVLFLRFLLSLVDESEKIRQLSDYLFGNILKVKAPLLAYNSFVEAVFVLNDCRAHSGHFTSQGPRAENRVFSIRGNDEISRSKRMHIYISLLKQMAPEHLLATFAKICAEILAAASDGMLNIEDLTGQSVLQDAFRILACKEIRIPTSRGAASDSPEIEEDVADPGASSSSAAKGRAISQAVRKGLIQNMIPIFIELKRLLEAKNSPLIGSLMDCLRLLLKDYRNEIEDMLVADRQLQKELVYDMQKHEAAARARPEEASTRAAEATARSVLREVNRGIATPPLKSLSVPKVKDPNGGMGPTSGGSRSDRPREVLESLRRKQPFIPDGED</sequence>
<keyword evidence="8" id="KW-0812">Transmembrane</keyword>
<comment type="caution">
    <text evidence="10">The sequence shown here is derived from an EMBL/GenBank/DDBJ whole genome shotgun (WGS) entry which is preliminary data.</text>
</comment>
<protein>
    <recommendedName>
        <fullName evidence="9">Condensin complex subunit 1 C-terminal domain-containing protein</fullName>
    </recommendedName>
</protein>
<feature type="domain" description="Condensin complex subunit 1 C-terminal" evidence="9">
    <location>
        <begin position="893"/>
        <end position="1067"/>
    </location>
</feature>
<dbReference type="GO" id="GO:0007076">
    <property type="term" value="P:mitotic chromosome condensation"/>
    <property type="evidence" value="ECO:0007669"/>
    <property type="project" value="InterPro"/>
</dbReference>
<evidence type="ECO:0000256" key="6">
    <source>
        <dbReference type="ARBA" id="ARBA00023306"/>
    </source>
</evidence>
<feature type="compositionally biased region" description="Basic residues" evidence="7">
    <location>
        <begin position="140"/>
        <end position="152"/>
    </location>
</feature>
<dbReference type="Pfam" id="PF20168">
    <property type="entry name" value="PDS5"/>
    <property type="match status" value="1"/>
</dbReference>
<dbReference type="GO" id="GO:0051301">
    <property type="term" value="P:cell division"/>
    <property type="evidence" value="ECO:0007669"/>
    <property type="project" value="UniProtKB-KW"/>
</dbReference>
<gene>
    <name evidence="10" type="ORF">CDL15_Pgr011363</name>
    <name evidence="11" type="ORF">CRG98_014563</name>
</gene>
<keyword evidence="2" id="KW-0132">Cell division</keyword>
<dbReference type="Gene3D" id="1.25.10.10">
    <property type="entry name" value="Leucine-rich Repeat Variant"/>
    <property type="match status" value="1"/>
</dbReference>
<evidence type="ECO:0000256" key="7">
    <source>
        <dbReference type="SAM" id="MobiDB-lite"/>
    </source>
</evidence>
<reference evidence="10" key="2">
    <citation type="submission" date="2017-06" db="EMBL/GenBank/DDBJ databases">
        <title>The pomegranate genome and the genomics of punicalagin biosynthesis.</title>
        <authorList>
            <person name="Xu C."/>
        </authorList>
    </citation>
    <scope>NUCLEOTIDE SEQUENCE [LARGE SCALE GENOMIC DNA]</scope>
    <source>
        <tissue evidence="10">Fresh leaf</tissue>
    </source>
</reference>
<evidence type="ECO:0000256" key="3">
    <source>
        <dbReference type="ARBA" id="ARBA00022776"/>
    </source>
</evidence>
<dbReference type="PANTHER" id="PTHR14222:SF1">
    <property type="entry name" value="CONDENSIN-2 COMPLEX SUBUNIT D3"/>
    <property type="match status" value="1"/>
</dbReference>
<dbReference type="GO" id="GO:0042393">
    <property type="term" value="F:histone binding"/>
    <property type="evidence" value="ECO:0007669"/>
    <property type="project" value="TreeGrafter"/>
</dbReference>
<dbReference type="GO" id="GO:0000796">
    <property type="term" value="C:condensin complex"/>
    <property type="evidence" value="ECO:0007669"/>
    <property type="project" value="TreeGrafter"/>
</dbReference>
<proteinExistence type="predicted"/>
<reference evidence="11 13" key="3">
    <citation type="submission" date="2017-11" db="EMBL/GenBank/DDBJ databases">
        <title>De-novo sequencing of pomegranate (Punica granatum L.) genome.</title>
        <authorList>
            <person name="Akparov Z."/>
            <person name="Amiraslanov A."/>
            <person name="Hajiyeva S."/>
            <person name="Abbasov M."/>
            <person name="Kaur K."/>
            <person name="Hamwieh A."/>
            <person name="Solovyev V."/>
            <person name="Salamov A."/>
            <person name="Braich B."/>
            <person name="Kosarev P."/>
            <person name="Mahmoud A."/>
            <person name="Hajiyev E."/>
            <person name="Babayeva S."/>
            <person name="Izzatullayeva V."/>
            <person name="Mammadov A."/>
            <person name="Mammadov A."/>
            <person name="Sharifova S."/>
            <person name="Ojaghi J."/>
            <person name="Eynullazada K."/>
            <person name="Bayramov B."/>
            <person name="Abdulazimova A."/>
            <person name="Shahmuradov I."/>
        </authorList>
    </citation>
    <scope>NUCLEOTIDE SEQUENCE [LARGE SCALE GENOMIC DNA]</scope>
    <source>
        <strain evidence="11">AG2017</strain>
        <strain evidence="13">cv. AG2017</strain>
        <tissue evidence="11">Leaf</tissue>
    </source>
</reference>
<dbReference type="Proteomes" id="UP000233551">
    <property type="component" value="Unassembled WGS sequence"/>
</dbReference>
<dbReference type="GO" id="GO:0005634">
    <property type="term" value="C:nucleus"/>
    <property type="evidence" value="ECO:0007669"/>
    <property type="project" value="UniProtKB-SubCell"/>
</dbReference>
<feature type="region of interest" description="Disordered" evidence="7">
    <location>
        <begin position="1225"/>
        <end position="1280"/>
    </location>
</feature>
<feature type="compositionally biased region" description="Basic and acidic residues" evidence="7">
    <location>
        <begin position="1257"/>
        <end position="1269"/>
    </location>
</feature>
<dbReference type="InterPro" id="IPR016024">
    <property type="entry name" value="ARM-type_fold"/>
</dbReference>
<accession>A0A218WEY6</accession>
<name>A0A218WEY6_PUNGR</name>
<dbReference type="AlphaFoldDB" id="A0A218WEY6"/>
<reference evidence="12" key="1">
    <citation type="journal article" date="2017" name="Plant J.">
        <title>The pomegranate (Punica granatum L.) genome and the genomics of punicalagin biosynthesis.</title>
        <authorList>
            <person name="Qin G."/>
            <person name="Xu C."/>
            <person name="Ming R."/>
            <person name="Tang H."/>
            <person name="Guyot R."/>
            <person name="Kramer E.M."/>
            <person name="Hu Y."/>
            <person name="Yi X."/>
            <person name="Qi Y."/>
            <person name="Xu X."/>
            <person name="Gao Z."/>
            <person name="Pan H."/>
            <person name="Jian J."/>
            <person name="Tian Y."/>
            <person name="Yue Z."/>
            <person name="Xu Y."/>
        </authorList>
    </citation>
    <scope>NUCLEOTIDE SEQUENCE [LARGE SCALE GENOMIC DNA]</scope>
    <source>
        <strain evidence="12">cv. Dabenzi</strain>
    </source>
</reference>
<keyword evidence="3" id="KW-0498">Mitosis</keyword>
<evidence type="ECO:0000256" key="2">
    <source>
        <dbReference type="ARBA" id="ARBA00022618"/>
    </source>
</evidence>
<evidence type="ECO:0000259" key="9">
    <source>
        <dbReference type="Pfam" id="PF12717"/>
    </source>
</evidence>
<dbReference type="InterPro" id="IPR032682">
    <property type="entry name" value="Cnd1_C"/>
</dbReference>
<dbReference type="GO" id="GO:0010032">
    <property type="term" value="P:meiotic chromosome condensation"/>
    <property type="evidence" value="ECO:0007669"/>
    <property type="project" value="TreeGrafter"/>
</dbReference>
<dbReference type="SUPFAM" id="SSF48371">
    <property type="entry name" value="ARM repeat"/>
    <property type="match status" value="1"/>
</dbReference>
<dbReference type="GeneID" id="116211239"/>
<keyword evidence="5" id="KW-0539">Nucleus</keyword>
<evidence type="ECO:0000256" key="1">
    <source>
        <dbReference type="ARBA" id="ARBA00004123"/>
    </source>
</evidence>
<dbReference type="EMBL" id="PGOL01000770">
    <property type="protein sequence ID" value="PKI65094.1"/>
    <property type="molecule type" value="Genomic_DNA"/>
</dbReference>
<evidence type="ECO:0000313" key="11">
    <source>
        <dbReference type="EMBL" id="PKI65094.1"/>
    </source>
</evidence>
<dbReference type="EMBL" id="MTKT01004486">
    <property type="protein sequence ID" value="OWM71236.1"/>
    <property type="molecule type" value="Genomic_DNA"/>
</dbReference>
<keyword evidence="8" id="KW-0472">Membrane</keyword>
<evidence type="ECO:0000313" key="10">
    <source>
        <dbReference type="EMBL" id="OWM71236.1"/>
    </source>
</evidence>
<dbReference type="STRING" id="22663.A0A218WEY6"/>
<feature type="region of interest" description="Disordered" evidence="7">
    <location>
        <begin position="764"/>
        <end position="794"/>
    </location>
</feature>
<dbReference type="PANTHER" id="PTHR14222">
    <property type="entry name" value="CONDENSIN"/>
    <property type="match status" value="1"/>
</dbReference>
<dbReference type="InterPro" id="IPR026971">
    <property type="entry name" value="CND1/NCAPD3"/>
</dbReference>
<keyword evidence="8" id="KW-1133">Transmembrane helix</keyword>
<evidence type="ECO:0000256" key="8">
    <source>
        <dbReference type="SAM" id="Phobius"/>
    </source>
</evidence>
<dbReference type="InterPro" id="IPR011989">
    <property type="entry name" value="ARM-like"/>
</dbReference>
<dbReference type="OrthoDB" id="10263978at2759"/>
<dbReference type="Pfam" id="PF12717">
    <property type="entry name" value="Cnd1"/>
    <property type="match status" value="1"/>
</dbReference>
<feature type="transmembrane region" description="Helical" evidence="8">
    <location>
        <begin position="90"/>
        <end position="115"/>
    </location>
</feature>
<dbReference type="GO" id="GO:0000779">
    <property type="term" value="C:condensed chromosome, centromeric region"/>
    <property type="evidence" value="ECO:0007669"/>
    <property type="project" value="TreeGrafter"/>
</dbReference>
<organism evidence="10 12">
    <name type="scientific">Punica granatum</name>
    <name type="common">Pomegranate</name>
    <dbReference type="NCBI Taxonomy" id="22663"/>
    <lineage>
        <taxon>Eukaryota</taxon>
        <taxon>Viridiplantae</taxon>
        <taxon>Streptophyta</taxon>
        <taxon>Embryophyta</taxon>
        <taxon>Tracheophyta</taxon>
        <taxon>Spermatophyta</taxon>
        <taxon>Magnoliopsida</taxon>
        <taxon>eudicotyledons</taxon>
        <taxon>Gunneridae</taxon>
        <taxon>Pentapetalae</taxon>
        <taxon>rosids</taxon>
        <taxon>malvids</taxon>
        <taxon>Myrtales</taxon>
        <taxon>Lythraceae</taxon>
        <taxon>Punica</taxon>
    </lineage>
</organism>
<evidence type="ECO:0000313" key="12">
    <source>
        <dbReference type="Proteomes" id="UP000197138"/>
    </source>
</evidence>